<keyword evidence="2" id="KW-0812">Transmembrane</keyword>
<feature type="domain" description="Gfo/Idh/MocA-like oxidoreductase N-terminal" evidence="3">
    <location>
        <begin position="17"/>
        <end position="131"/>
    </location>
</feature>
<dbReference type="PANTHER" id="PTHR43249:SF1">
    <property type="entry name" value="D-GLUCOSIDE 3-DEHYDROGENASE"/>
    <property type="match status" value="1"/>
</dbReference>
<dbReference type="AlphaFoldDB" id="A0A6P2C188"/>
<evidence type="ECO:0000259" key="3">
    <source>
        <dbReference type="Pfam" id="PF01408"/>
    </source>
</evidence>
<evidence type="ECO:0000313" key="6">
    <source>
        <dbReference type="Proteomes" id="UP000460272"/>
    </source>
</evidence>
<evidence type="ECO:0000256" key="1">
    <source>
        <dbReference type="SAM" id="MobiDB-lite"/>
    </source>
</evidence>
<reference evidence="5 6" key="1">
    <citation type="submission" date="2018-11" db="EMBL/GenBank/DDBJ databases">
        <title>Trebonia kvetii gen.nov., sp.nov., a novel acidophilic actinobacterium, and proposal of the new actinobacterial family Treboniaceae fam. nov.</title>
        <authorList>
            <person name="Rapoport D."/>
            <person name="Sagova-Mareckova M."/>
            <person name="Sedlacek I."/>
            <person name="Provaznik J."/>
            <person name="Kralova S."/>
            <person name="Pavlinic D."/>
            <person name="Benes V."/>
            <person name="Kopecky J."/>
        </authorList>
    </citation>
    <scope>NUCLEOTIDE SEQUENCE [LARGE SCALE GENOMIC DNA]</scope>
    <source>
        <strain evidence="5 6">15Tr583</strain>
    </source>
</reference>
<feature type="domain" description="GFO/IDH/MocA-like oxidoreductase" evidence="4">
    <location>
        <begin position="143"/>
        <end position="263"/>
    </location>
</feature>
<feature type="region of interest" description="Disordered" evidence="1">
    <location>
        <begin position="278"/>
        <end position="297"/>
    </location>
</feature>
<organism evidence="5 6">
    <name type="scientific">Trebonia kvetii</name>
    <dbReference type="NCBI Taxonomy" id="2480626"/>
    <lineage>
        <taxon>Bacteria</taxon>
        <taxon>Bacillati</taxon>
        <taxon>Actinomycetota</taxon>
        <taxon>Actinomycetes</taxon>
        <taxon>Streptosporangiales</taxon>
        <taxon>Treboniaceae</taxon>
        <taxon>Trebonia</taxon>
    </lineage>
</organism>
<dbReference type="Pfam" id="PF22725">
    <property type="entry name" value="GFO_IDH_MocA_C3"/>
    <property type="match status" value="1"/>
</dbReference>
<sequence length="351" mass="36128">MTPPARSCSLGAVIRGFGIIGAGIIAAIHADAIELLPDARLIAVTDVAAGAAAAFAAARGCAAEPSVDDLLARNDVDVVCVCVPSGQHAEVGIRAAKAGKHLVIEKPIDVTLEAADRLLAAAREAGVALTVVSQHRFDPGVIALKRLIDDGALGTLVLGEASTKWYRTQEYYDSAPWRGTWALDGGALLNQGIHYVDLLRWCMGPVIEVTAVCTTQTHEIEVEDTSLAVVRFASGAVGTIGATTAAYPGFPQRLEITGTQGTVTIEDGRLARAALREPVDTGSAAGSAPPAAADPGGLDATIHAAQLADLLAAAAEGREPAVSGQDGRDALEIVRAVYESSRTGRPVRLAP</sequence>
<dbReference type="Gene3D" id="3.40.50.720">
    <property type="entry name" value="NAD(P)-binding Rossmann-like Domain"/>
    <property type="match status" value="1"/>
</dbReference>
<protein>
    <submittedName>
        <fullName evidence="5">Gfo/Idh/MocA family oxidoreductase</fullName>
    </submittedName>
</protein>
<dbReference type="InterPro" id="IPR055170">
    <property type="entry name" value="GFO_IDH_MocA-like_dom"/>
</dbReference>
<dbReference type="Pfam" id="PF01408">
    <property type="entry name" value="GFO_IDH_MocA"/>
    <property type="match status" value="1"/>
</dbReference>
<dbReference type="OrthoDB" id="9815825at2"/>
<gene>
    <name evidence="5" type="ORF">EAS64_10020</name>
</gene>
<dbReference type="InterPro" id="IPR052515">
    <property type="entry name" value="Gfo/Idh/MocA_Oxidoreductase"/>
</dbReference>
<dbReference type="EMBL" id="RPFW01000002">
    <property type="protein sequence ID" value="TVZ04958.1"/>
    <property type="molecule type" value="Genomic_DNA"/>
</dbReference>
<feature type="transmembrane region" description="Helical" evidence="2">
    <location>
        <begin position="12"/>
        <end position="30"/>
    </location>
</feature>
<dbReference type="InterPro" id="IPR036291">
    <property type="entry name" value="NAD(P)-bd_dom_sf"/>
</dbReference>
<name>A0A6P2C188_9ACTN</name>
<evidence type="ECO:0000259" key="4">
    <source>
        <dbReference type="Pfam" id="PF22725"/>
    </source>
</evidence>
<dbReference type="Proteomes" id="UP000460272">
    <property type="component" value="Unassembled WGS sequence"/>
</dbReference>
<evidence type="ECO:0000313" key="5">
    <source>
        <dbReference type="EMBL" id="TVZ04958.1"/>
    </source>
</evidence>
<feature type="compositionally biased region" description="Low complexity" evidence="1">
    <location>
        <begin position="282"/>
        <end position="297"/>
    </location>
</feature>
<dbReference type="Gene3D" id="3.30.360.10">
    <property type="entry name" value="Dihydrodipicolinate Reductase, domain 2"/>
    <property type="match status" value="1"/>
</dbReference>
<evidence type="ECO:0000256" key="2">
    <source>
        <dbReference type="SAM" id="Phobius"/>
    </source>
</evidence>
<keyword evidence="2" id="KW-0472">Membrane</keyword>
<accession>A0A6P2C188</accession>
<comment type="caution">
    <text evidence="5">The sequence shown here is derived from an EMBL/GenBank/DDBJ whole genome shotgun (WGS) entry which is preliminary data.</text>
</comment>
<dbReference type="SUPFAM" id="SSF51735">
    <property type="entry name" value="NAD(P)-binding Rossmann-fold domains"/>
    <property type="match status" value="1"/>
</dbReference>
<keyword evidence="2" id="KW-1133">Transmembrane helix</keyword>
<dbReference type="GO" id="GO:0000166">
    <property type="term" value="F:nucleotide binding"/>
    <property type="evidence" value="ECO:0007669"/>
    <property type="project" value="InterPro"/>
</dbReference>
<keyword evidence="6" id="KW-1185">Reference proteome</keyword>
<dbReference type="PANTHER" id="PTHR43249">
    <property type="entry name" value="UDP-N-ACETYL-2-AMINO-2-DEOXY-D-GLUCURONATE OXIDASE"/>
    <property type="match status" value="1"/>
</dbReference>
<dbReference type="InterPro" id="IPR000683">
    <property type="entry name" value="Gfo/Idh/MocA-like_OxRdtase_N"/>
</dbReference>
<dbReference type="SUPFAM" id="SSF55347">
    <property type="entry name" value="Glyceraldehyde-3-phosphate dehydrogenase-like, C-terminal domain"/>
    <property type="match status" value="1"/>
</dbReference>
<proteinExistence type="predicted"/>